<reference evidence="3" key="1">
    <citation type="submission" date="2017-01" db="EMBL/GenBank/DDBJ databases">
        <authorList>
            <person name="Wang Y."/>
            <person name="White M."/>
            <person name="Kvist S."/>
            <person name="Moncalvo J.-M."/>
        </authorList>
    </citation>
    <scope>NUCLEOTIDE SEQUENCE [LARGE SCALE GENOMIC DNA]</scope>
    <source>
        <strain evidence="3">COL-18-3</strain>
    </source>
</reference>
<accession>A0A1R1PUQ0</accession>
<evidence type="ECO:0000313" key="2">
    <source>
        <dbReference type="EMBL" id="OMH84667.1"/>
    </source>
</evidence>
<proteinExistence type="predicted"/>
<evidence type="ECO:0000256" key="1">
    <source>
        <dbReference type="SAM" id="MobiDB-lite"/>
    </source>
</evidence>
<name>A0A1R1PUQ0_ZANCU</name>
<dbReference type="EMBL" id="LSSK01000166">
    <property type="protein sequence ID" value="OMH84667.1"/>
    <property type="molecule type" value="Genomic_DNA"/>
</dbReference>
<feature type="compositionally biased region" description="Basic and acidic residues" evidence="1">
    <location>
        <begin position="69"/>
        <end position="80"/>
    </location>
</feature>
<comment type="caution">
    <text evidence="2">The sequence shown here is derived from an EMBL/GenBank/DDBJ whole genome shotgun (WGS) entry which is preliminary data.</text>
</comment>
<keyword evidence="3" id="KW-1185">Reference proteome</keyword>
<gene>
    <name evidence="2" type="ORF">AX774_g1798</name>
</gene>
<feature type="compositionally biased region" description="Basic and acidic residues" evidence="1">
    <location>
        <begin position="91"/>
        <end position="113"/>
    </location>
</feature>
<evidence type="ECO:0000313" key="3">
    <source>
        <dbReference type="Proteomes" id="UP000188320"/>
    </source>
</evidence>
<protein>
    <recommendedName>
        <fullName evidence="4">Mtf2-like C-terminal domain-containing protein</fullName>
    </recommendedName>
</protein>
<sequence>MFKKSLTFRQKLLFLTSRTNRNVISNPNSANLVTSARKPTKIDVGYVRLCNFSTTYAKFTENNLPSDTPEVKESESKDESTVNENFTGNDTETRIDSERSAPQKPSKENESQKSDSQTEQISNGVAEKDVGYGLDFPSLAEKNSALSASGTHTSNTISFRPKTFGVADQRHSLLDQLFDVDSILNSKSSIHNRLATNANNHEQTFGVFDRGDAPKDHLAPKNINTISISDGDEHVGNEASELAYMRMVKAKDYEQTLLLKLSLCKNLSDISTFIDRYLFPVVTPSNEPLDLQSKALADSKETENGDNSTLSQQNIQLPSASAFLPSSKLISSTIRSLLGYKNSINLVYYVYNQAYDRYSKAGLHSPLSPYSSSSYSPSVSKILDSDAYYWFILAVWTLSRDVSAIYTLSLTLITNGIAPTERLVGLISEIIGSLERDYSFSSSTYVYNPFNPDSQISSINAVSTSIIDVWIKKLNHILSSLKGLISEDI</sequence>
<dbReference type="AlphaFoldDB" id="A0A1R1PUQ0"/>
<organism evidence="2 3">
    <name type="scientific">Zancudomyces culisetae</name>
    <name type="common">Gut fungus</name>
    <name type="synonym">Smittium culisetae</name>
    <dbReference type="NCBI Taxonomy" id="1213189"/>
    <lineage>
        <taxon>Eukaryota</taxon>
        <taxon>Fungi</taxon>
        <taxon>Fungi incertae sedis</taxon>
        <taxon>Zoopagomycota</taxon>
        <taxon>Kickxellomycotina</taxon>
        <taxon>Harpellomycetes</taxon>
        <taxon>Harpellales</taxon>
        <taxon>Legeriomycetaceae</taxon>
        <taxon>Zancudomyces</taxon>
    </lineage>
</organism>
<feature type="region of interest" description="Disordered" evidence="1">
    <location>
        <begin position="60"/>
        <end position="121"/>
    </location>
</feature>
<evidence type="ECO:0008006" key="4">
    <source>
        <dbReference type="Google" id="ProtNLM"/>
    </source>
</evidence>
<dbReference type="Proteomes" id="UP000188320">
    <property type="component" value="Unassembled WGS sequence"/>
</dbReference>